<organism evidence="5 6">
    <name type="scientific">Diaporthe eres</name>
    <name type="common">Phomopsis oblonga</name>
    <dbReference type="NCBI Taxonomy" id="83184"/>
    <lineage>
        <taxon>Eukaryota</taxon>
        <taxon>Fungi</taxon>
        <taxon>Dikarya</taxon>
        <taxon>Ascomycota</taxon>
        <taxon>Pezizomycotina</taxon>
        <taxon>Sordariomycetes</taxon>
        <taxon>Sordariomycetidae</taxon>
        <taxon>Diaporthales</taxon>
        <taxon>Diaporthaceae</taxon>
        <taxon>Diaporthe</taxon>
        <taxon>Diaporthe eres species complex</taxon>
    </lineage>
</organism>
<dbReference type="InterPro" id="IPR001810">
    <property type="entry name" value="F-box_dom"/>
</dbReference>
<evidence type="ECO:0000313" key="6">
    <source>
        <dbReference type="Proteomes" id="UP001430848"/>
    </source>
</evidence>
<evidence type="ECO:0000256" key="2">
    <source>
        <dbReference type="ARBA" id="ARBA00023043"/>
    </source>
</evidence>
<keyword evidence="1" id="KW-0677">Repeat</keyword>
<evidence type="ECO:0000259" key="4">
    <source>
        <dbReference type="Pfam" id="PF12937"/>
    </source>
</evidence>
<dbReference type="Pfam" id="PF00023">
    <property type="entry name" value="Ank"/>
    <property type="match status" value="2"/>
</dbReference>
<evidence type="ECO:0000256" key="1">
    <source>
        <dbReference type="ARBA" id="ARBA00022737"/>
    </source>
</evidence>
<keyword evidence="6" id="KW-1185">Reference proteome</keyword>
<evidence type="ECO:0000256" key="3">
    <source>
        <dbReference type="PROSITE-ProRule" id="PRU00023"/>
    </source>
</evidence>
<dbReference type="PANTHER" id="PTHR24198">
    <property type="entry name" value="ANKYRIN REPEAT AND PROTEIN KINASE DOMAIN-CONTAINING PROTEIN"/>
    <property type="match status" value="1"/>
</dbReference>
<dbReference type="PROSITE" id="PS50297">
    <property type="entry name" value="ANK_REP_REGION"/>
    <property type="match status" value="3"/>
</dbReference>
<evidence type="ECO:0000313" key="5">
    <source>
        <dbReference type="EMBL" id="KAK7718151.1"/>
    </source>
</evidence>
<comment type="caution">
    <text evidence="5">The sequence shown here is derived from an EMBL/GenBank/DDBJ whole genome shotgun (WGS) entry which is preliminary data.</text>
</comment>
<dbReference type="InterPro" id="IPR036770">
    <property type="entry name" value="Ankyrin_rpt-contain_sf"/>
</dbReference>
<feature type="domain" description="F-box" evidence="4">
    <location>
        <begin position="10"/>
        <end position="46"/>
    </location>
</feature>
<dbReference type="SUPFAM" id="SSF48403">
    <property type="entry name" value="Ankyrin repeat"/>
    <property type="match status" value="1"/>
</dbReference>
<dbReference type="SUPFAM" id="SSF81383">
    <property type="entry name" value="F-box domain"/>
    <property type="match status" value="1"/>
</dbReference>
<gene>
    <name evidence="5" type="ORF">SLS63_010536</name>
</gene>
<dbReference type="EMBL" id="JAKNSF020000088">
    <property type="protein sequence ID" value="KAK7718151.1"/>
    <property type="molecule type" value="Genomic_DNA"/>
</dbReference>
<dbReference type="InterPro" id="IPR002110">
    <property type="entry name" value="Ankyrin_rpt"/>
</dbReference>
<feature type="repeat" description="ANK" evidence="3">
    <location>
        <begin position="262"/>
        <end position="295"/>
    </location>
</feature>
<dbReference type="Pfam" id="PF12937">
    <property type="entry name" value="F-box-like"/>
    <property type="match status" value="1"/>
</dbReference>
<dbReference type="PROSITE" id="PS50088">
    <property type="entry name" value="ANK_REPEAT"/>
    <property type="match status" value="3"/>
</dbReference>
<dbReference type="PANTHER" id="PTHR24198:SF165">
    <property type="entry name" value="ANKYRIN REPEAT-CONTAINING PROTEIN-RELATED"/>
    <property type="match status" value="1"/>
</dbReference>
<dbReference type="SMART" id="SM00248">
    <property type="entry name" value="ANK"/>
    <property type="match status" value="5"/>
</dbReference>
<dbReference type="Pfam" id="PF12796">
    <property type="entry name" value="Ank_2"/>
    <property type="match status" value="1"/>
</dbReference>
<dbReference type="InterPro" id="IPR036047">
    <property type="entry name" value="F-box-like_dom_sf"/>
</dbReference>
<feature type="repeat" description="ANK" evidence="3">
    <location>
        <begin position="119"/>
        <end position="151"/>
    </location>
</feature>
<keyword evidence="2 3" id="KW-0040">ANK repeat</keyword>
<dbReference type="Gene3D" id="1.25.40.20">
    <property type="entry name" value="Ankyrin repeat-containing domain"/>
    <property type="match status" value="2"/>
</dbReference>
<dbReference type="CDD" id="cd09917">
    <property type="entry name" value="F-box_SF"/>
    <property type="match status" value="1"/>
</dbReference>
<accession>A0ABR1NWV8</accession>
<feature type="repeat" description="ANK" evidence="3">
    <location>
        <begin position="195"/>
        <end position="227"/>
    </location>
</feature>
<name>A0ABR1NWV8_DIAER</name>
<proteinExistence type="predicted"/>
<dbReference type="Proteomes" id="UP001430848">
    <property type="component" value="Unassembled WGS sequence"/>
</dbReference>
<reference evidence="5 6" key="1">
    <citation type="submission" date="2024-02" db="EMBL/GenBank/DDBJ databases">
        <title>De novo assembly and annotation of 12 fungi associated with fruit tree decline syndrome in Ontario, Canada.</title>
        <authorList>
            <person name="Sulman M."/>
            <person name="Ellouze W."/>
            <person name="Ilyukhin E."/>
        </authorList>
    </citation>
    <scope>NUCLEOTIDE SEQUENCE [LARGE SCALE GENOMIC DNA]</scope>
    <source>
        <strain evidence="5 6">M169</strain>
    </source>
</reference>
<sequence>MASTQDPGSLNRLPDELLLDIIEQSCLSVRDLISLARTSRHNYNVAISPAYEAHVRNELGLAIYWAIEEGQYGTLERLIESGVDVDMLDDDGKPVQIENTLVDNHLDYYWRNVVVSYGSRYSPLALAAYHGQDSMVELLLDNGADIELDSAHLCDCCNLLVRCAASLPDRPGFWEDSDREYGAGHLAWEEAVHDSWWTPLHYAICHKNVSTAKLLLDRGASGDYVGYGRASALHVATRWGVQEVIDYLLEKNLVEIDRQSTDGVTALHLAYIGGNYDLVDKFLDEYGADINLTYTDESGPWSIFAMASADGEFDRALQYLRKGADPNFVIEGEDDQGAWTVMRFIYGSPNNECPSPLHGDDVRIQLEQEIIAGDREETPSDA</sequence>
<protein>
    <recommendedName>
        <fullName evidence="4">F-box domain-containing protein</fullName>
    </recommendedName>
</protein>